<reference evidence="2" key="3">
    <citation type="submission" date="2023-12" db="EMBL/GenBank/DDBJ databases">
        <authorList>
            <person name="Sun Q."/>
            <person name="Inoue M."/>
        </authorList>
    </citation>
    <scope>NUCLEOTIDE SEQUENCE</scope>
    <source>
        <strain evidence="2">JCM 12289</strain>
    </source>
</reference>
<dbReference type="Proteomes" id="UP001500962">
    <property type="component" value="Unassembled WGS sequence"/>
</dbReference>
<dbReference type="KEGG" id="hdo:MUK72_10415"/>
<organism evidence="2 5">
    <name type="scientific">Halococcus dombrowskii</name>
    <dbReference type="NCBI Taxonomy" id="179637"/>
    <lineage>
        <taxon>Archaea</taxon>
        <taxon>Methanobacteriati</taxon>
        <taxon>Methanobacteriota</taxon>
        <taxon>Stenosarchaea group</taxon>
        <taxon>Halobacteria</taxon>
        <taxon>Halobacteriales</taxon>
        <taxon>Halococcaceae</taxon>
        <taxon>Halococcus</taxon>
    </lineage>
</organism>
<accession>A0AAV3SCB3</accession>
<feature type="transmembrane region" description="Helical" evidence="1">
    <location>
        <begin position="21"/>
        <end position="39"/>
    </location>
</feature>
<reference evidence="3" key="2">
    <citation type="submission" date="2022-04" db="EMBL/GenBank/DDBJ databases">
        <title>Sequencing and genomic assembly of Halococcus dombrowskii.</title>
        <authorList>
            <person name="Lim S.W."/>
            <person name="MacLea K.S."/>
        </authorList>
    </citation>
    <scope>NUCLEOTIDE SEQUENCE</scope>
    <source>
        <strain evidence="3">H4</strain>
    </source>
</reference>
<dbReference type="AlphaFoldDB" id="A0AAV3SCB3"/>
<evidence type="ECO:0000256" key="1">
    <source>
        <dbReference type="SAM" id="Phobius"/>
    </source>
</evidence>
<sequence length="399" mass="41690">MTSSTDRTATDRSDGRFGSRRLGRAMLTAVLLVAGLGSMPVASAHGGTVTVNGFRLEQWFGLVPLVVGLGIVVTSQYLHRLRPAAARYRLQGTIVGLVVGIFGAIWIVQLSPYEWLTAQPIVPRAIHAPLMLFVGAGIMLASVLVGQFRWSRRPRFAGLGVLLGMWVAYPGLSALGLYTETNSLGYLIVLGLVIGLGYVLYRDAGGLIRRLLADRTARRFGVAVGALSVLFFAFSSGMLYLIPDDGTGVSLSEQIVSVLPVADPLVMWPAVEFWYPTVPIGGVISVGTVLLVTLFGTLIGLNAALFAFQSGSGTSQTSAGIAGIAAPQACCCCGPALSQIAVVTLGPSAGAPIYLLFGDPSSSIGSLFFVASVAVLTGLLVRATDRPDEPQPEPATAPA</sequence>
<dbReference type="EMBL" id="CP095005">
    <property type="protein sequence ID" value="UOO94379.1"/>
    <property type="molecule type" value="Genomic_DNA"/>
</dbReference>
<feature type="transmembrane region" description="Helical" evidence="1">
    <location>
        <begin position="121"/>
        <end position="144"/>
    </location>
</feature>
<dbReference type="EMBL" id="BAAADN010000002">
    <property type="protein sequence ID" value="GAA0450041.1"/>
    <property type="molecule type" value="Genomic_DNA"/>
</dbReference>
<gene>
    <name evidence="2" type="ORF">GCM10008985_01950</name>
    <name evidence="3" type="ORF">MUK72_10415</name>
</gene>
<protein>
    <submittedName>
        <fullName evidence="2">Uncharacterized protein</fullName>
    </submittedName>
</protein>
<keyword evidence="1" id="KW-1133">Transmembrane helix</keyword>
<evidence type="ECO:0000313" key="4">
    <source>
        <dbReference type="Proteomes" id="UP000830542"/>
    </source>
</evidence>
<dbReference type="Proteomes" id="UP000830542">
    <property type="component" value="Chromosome"/>
</dbReference>
<keyword evidence="1" id="KW-0472">Membrane</keyword>
<feature type="transmembrane region" description="Helical" evidence="1">
    <location>
        <begin position="59"/>
        <end position="78"/>
    </location>
</feature>
<feature type="transmembrane region" description="Helical" evidence="1">
    <location>
        <begin position="156"/>
        <end position="178"/>
    </location>
</feature>
<feature type="transmembrane region" description="Helical" evidence="1">
    <location>
        <begin position="184"/>
        <end position="201"/>
    </location>
</feature>
<dbReference type="RefSeq" id="WP_244699968.1">
    <property type="nucleotide sequence ID" value="NZ_BAAADN010000002.1"/>
</dbReference>
<name>A0AAV3SCB3_HALDO</name>
<feature type="transmembrane region" description="Helical" evidence="1">
    <location>
        <begin position="362"/>
        <end position="381"/>
    </location>
</feature>
<feature type="transmembrane region" description="Helical" evidence="1">
    <location>
        <begin position="320"/>
        <end position="342"/>
    </location>
</feature>
<dbReference type="GeneID" id="71762265"/>
<reference evidence="2" key="1">
    <citation type="journal article" date="2014" name="Int. J. Syst. Evol. Microbiol.">
        <title>Complete genome sequence of Corynebacterium casei LMG S-19264T (=DSM 44701T), isolated from a smear-ripened cheese.</title>
        <authorList>
            <consortium name="US DOE Joint Genome Institute (JGI-PGF)"/>
            <person name="Walter F."/>
            <person name="Albersmeier A."/>
            <person name="Kalinowski J."/>
            <person name="Ruckert C."/>
        </authorList>
    </citation>
    <scope>NUCLEOTIDE SEQUENCE</scope>
    <source>
        <strain evidence="2">JCM 12289</strain>
    </source>
</reference>
<evidence type="ECO:0000313" key="5">
    <source>
        <dbReference type="Proteomes" id="UP001500962"/>
    </source>
</evidence>
<feature type="transmembrane region" description="Helical" evidence="1">
    <location>
        <begin position="90"/>
        <end position="109"/>
    </location>
</feature>
<feature type="transmembrane region" description="Helical" evidence="1">
    <location>
        <begin position="283"/>
        <end position="308"/>
    </location>
</feature>
<keyword evidence="4" id="KW-1185">Reference proteome</keyword>
<evidence type="ECO:0000313" key="3">
    <source>
        <dbReference type="EMBL" id="UOO94379.1"/>
    </source>
</evidence>
<proteinExistence type="predicted"/>
<evidence type="ECO:0000313" key="2">
    <source>
        <dbReference type="EMBL" id="GAA0450041.1"/>
    </source>
</evidence>
<feature type="transmembrane region" description="Helical" evidence="1">
    <location>
        <begin position="222"/>
        <end position="242"/>
    </location>
</feature>
<keyword evidence="1" id="KW-0812">Transmembrane</keyword>